<gene>
    <name evidence="2" type="ORF">CAMP_LOCUS10240</name>
</gene>
<organism evidence="2 3">
    <name type="scientific">Caenorhabditis angaria</name>
    <dbReference type="NCBI Taxonomy" id="860376"/>
    <lineage>
        <taxon>Eukaryota</taxon>
        <taxon>Metazoa</taxon>
        <taxon>Ecdysozoa</taxon>
        <taxon>Nematoda</taxon>
        <taxon>Chromadorea</taxon>
        <taxon>Rhabditida</taxon>
        <taxon>Rhabditina</taxon>
        <taxon>Rhabditomorpha</taxon>
        <taxon>Rhabditoidea</taxon>
        <taxon>Rhabditidae</taxon>
        <taxon>Peloderinae</taxon>
        <taxon>Caenorhabditis</taxon>
    </lineage>
</organism>
<keyword evidence="1" id="KW-1133">Transmembrane helix</keyword>
<keyword evidence="3" id="KW-1185">Reference proteome</keyword>
<comment type="caution">
    <text evidence="2">The sequence shown here is derived from an EMBL/GenBank/DDBJ whole genome shotgun (WGS) entry which is preliminary data.</text>
</comment>
<keyword evidence="1" id="KW-0472">Membrane</keyword>
<keyword evidence="1" id="KW-0812">Transmembrane</keyword>
<protein>
    <submittedName>
        <fullName evidence="2">Uncharacterized protein</fullName>
    </submittedName>
</protein>
<dbReference type="EMBL" id="CANHGI010000004">
    <property type="protein sequence ID" value="CAI5447603.1"/>
    <property type="molecule type" value="Genomic_DNA"/>
</dbReference>
<sequence>MENKKSSRAPINCPDCSFQQACRKSEVSHQWQICVSTYFFLVYKIFSIFATFGLLYLNYSPFNNHIFNFIFLKCR</sequence>
<feature type="transmembrane region" description="Helical" evidence="1">
    <location>
        <begin position="33"/>
        <end position="57"/>
    </location>
</feature>
<accession>A0A9P1IMG9</accession>
<evidence type="ECO:0000313" key="3">
    <source>
        <dbReference type="Proteomes" id="UP001152747"/>
    </source>
</evidence>
<reference evidence="2" key="1">
    <citation type="submission" date="2022-11" db="EMBL/GenBank/DDBJ databases">
        <authorList>
            <person name="Kikuchi T."/>
        </authorList>
    </citation>
    <scope>NUCLEOTIDE SEQUENCE</scope>
    <source>
        <strain evidence="2">PS1010</strain>
    </source>
</reference>
<name>A0A9P1IMG9_9PELO</name>
<dbReference type="AlphaFoldDB" id="A0A9P1IMG9"/>
<evidence type="ECO:0000256" key="1">
    <source>
        <dbReference type="SAM" id="Phobius"/>
    </source>
</evidence>
<dbReference type="Proteomes" id="UP001152747">
    <property type="component" value="Unassembled WGS sequence"/>
</dbReference>
<proteinExistence type="predicted"/>
<evidence type="ECO:0000313" key="2">
    <source>
        <dbReference type="EMBL" id="CAI5447603.1"/>
    </source>
</evidence>